<keyword evidence="2" id="KW-0341">Growth regulation</keyword>
<dbReference type="Pfam" id="PF05266">
    <property type="entry name" value="DUF724"/>
    <property type="match status" value="1"/>
</dbReference>
<evidence type="ECO:0000256" key="3">
    <source>
        <dbReference type="SAM" id="Coils"/>
    </source>
</evidence>
<feature type="coiled-coil region" evidence="3">
    <location>
        <begin position="333"/>
        <end position="367"/>
    </location>
</feature>
<name>A0A9W7IAQ1_HIBTR</name>
<feature type="region of interest" description="Disordered" evidence="4">
    <location>
        <begin position="137"/>
        <end position="163"/>
    </location>
</feature>
<evidence type="ECO:0000256" key="1">
    <source>
        <dbReference type="ARBA" id="ARBA00022448"/>
    </source>
</evidence>
<dbReference type="Proteomes" id="UP001165190">
    <property type="component" value="Unassembled WGS sequence"/>
</dbReference>
<evidence type="ECO:0000256" key="2">
    <source>
        <dbReference type="ARBA" id="ARBA00022604"/>
    </source>
</evidence>
<comment type="caution">
    <text evidence="5">The sequence shown here is derived from an EMBL/GenBank/DDBJ whole genome shotgun (WGS) entry which is preliminary data.</text>
</comment>
<evidence type="ECO:0000313" key="6">
    <source>
        <dbReference type="Proteomes" id="UP001165190"/>
    </source>
</evidence>
<dbReference type="InterPro" id="IPR007930">
    <property type="entry name" value="DUF724"/>
</dbReference>
<accession>A0A9W7IAQ1</accession>
<feature type="compositionally biased region" description="Polar residues" evidence="4">
    <location>
        <begin position="21"/>
        <end position="33"/>
    </location>
</feature>
<proteinExistence type="predicted"/>
<gene>
    <name evidence="5" type="ORF">HRI_002961800</name>
</gene>
<keyword evidence="3" id="KW-0175">Coiled coil</keyword>
<evidence type="ECO:0000256" key="4">
    <source>
        <dbReference type="SAM" id="MobiDB-lite"/>
    </source>
</evidence>
<evidence type="ECO:0000313" key="5">
    <source>
        <dbReference type="EMBL" id="GMI92925.1"/>
    </source>
</evidence>
<reference evidence="5" key="1">
    <citation type="submission" date="2023-05" db="EMBL/GenBank/DDBJ databases">
        <title>Genome and transcriptome analyses reveal genes involved in the formation of fine ridges on petal epidermal cells in Hibiscus trionum.</title>
        <authorList>
            <person name="Koshimizu S."/>
            <person name="Masuda S."/>
            <person name="Ishii T."/>
            <person name="Shirasu K."/>
            <person name="Hoshino A."/>
            <person name="Arita M."/>
        </authorList>
    </citation>
    <scope>NUCLEOTIDE SEQUENCE</scope>
    <source>
        <strain evidence="5">Hamamatsu line</strain>
    </source>
</reference>
<dbReference type="OrthoDB" id="687110at2759"/>
<feature type="region of interest" description="Disordered" evidence="4">
    <location>
        <begin position="1"/>
        <end position="43"/>
    </location>
</feature>
<dbReference type="EMBL" id="BSYR01000025">
    <property type="protein sequence ID" value="GMI92925.1"/>
    <property type="molecule type" value="Genomic_DNA"/>
</dbReference>
<dbReference type="AlphaFoldDB" id="A0A9W7IAQ1"/>
<keyword evidence="6" id="KW-1185">Reference proteome</keyword>
<sequence>MRLRNGAKRSRVSEQEANEVEASTSSRENQKGNSKAKRAETLATDQPKIEVMQAGAGLRKKYVRRLKFLKEVMKEADSSLPKEEMNLHKEHCMGRHQQEDGLLEIKQPKSVLQITQSPSVDNNAAAGVLEEVREHDRATEVESSEISGLEQAGSQTMSTEMTDSQIKITEVAGESGRTLRENEEQSQLICHENDLVGLTGDNELEAGQDLPFVKSLEIWKAVESMEIFKVMPQKPHFHSLVESKEILREGLAIGYMLNFASLVQKTFESTVADPRNLFTTILDALPEFEILGFDVKAVRDRTSLLQSMKDRHGHLRHHSKEVILQANQCSDELTKINEDIDANQRMLRELEDKQADLLSRKKSKMSEITSLKVCADDTAKAIKNLEADFESLAGSSW</sequence>
<keyword evidence="1" id="KW-0813">Transport</keyword>
<feature type="compositionally biased region" description="Polar residues" evidence="4">
    <location>
        <begin position="152"/>
        <end position="163"/>
    </location>
</feature>
<protein>
    <submittedName>
        <fullName evidence="5">Uncharacterized protein</fullName>
    </submittedName>
</protein>
<feature type="compositionally biased region" description="Basic residues" evidence="4">
    <location>
        <begin position="1"/>
        <end position="10"/>
    </location>
</feature>
<organism evidence="5 6">
    <name type="scientific">Hibiscus trionum</name>
    <name type="common">Flower of an hour</name>
    <dbReference type="NCBI Taxonomy" id="183268"/>
    <lineage>
        <taxon>Eukaryota</taxon>
        <taxon>Viridiplantae</taxon>
        <taxon>Streptophyta</taxon>
        <taxon>Embryophyta</taxon>
        <taxon>Tracheophyta</taxon>
        <taxon>Spermatophyta</taxon>
        <taxon>Magnoliopsida</taxon>
        <taxon>eudicotyledons</taxon>
        <taxon>Gunneridae</taxon>
        <taxon>Pentapetalae</taxon>
        <taxon>rosids</taxon>
        <taxon>malvids</taxon>
        <taxon>Malvales</taxon>
        <taxon>Malvaceae</taxon>
        <taxon>Malvoideae</taxon>
        <taxon>Hibiscus</taxon>
    </lineage>
</organism>